<keyword evidence="1" id="KW-0812">Transmembrane</keyword>
<dbReference type="EMBL" id="CP017641">
    <property type="protein sequence ID" value="APZ92032.1"/>
    <property type="molecule type" value="Genomic_DNA"/>
</dbReference>
<keyword evidence="3" id="KW-1185">Reference proteome</keyword>
<organism evidence="2 3">
    <name type="scientific">Fuerstiella marisgermanici</name>
    <dbReference type="NCBI Taxonomy" id="1891926"/>
    <lineage>
        <taxon>Bacteria</taxon>
        <taxon>Pseudomonadati</taxon>
        <taxon>Planctomycetota</taxon>
        <taxon>Planctomycetia</taxon>
        <taxon>Planctomycetales</taxon>
        <taxon>Planctomycetaceae</taxon>
        <taxon>Fuerstiella</taxon>
    </lineage>
</organism>
<feature type="transmembrane region" description="Helical" evidence="1">
    <location>
        <begin position="39"/>
        <end position="57"/>
    </location>
</feature>
<dbReference type="AlphaFoldDB" id="A0A1P8WDA4"/>
<keyword evidence="1" id="KW-1133">Transmembrane helix</keyword>
<proteinExistence type="predicted"/>
<feature type="transmembrane region" description="Helical" evidence="1">
    <location>
        <begin position="6"/>
        <end position="27"/>
    </location>
</feature>
<name>A0A1P8WDA4_9PLAN</name>
<evidence type="ECO:0000313" key="2">
    <source>
        <dbReference type="EMBL" id="APZ92032.1"/>
    </source>
</evidence>
<accession>A0A1P8WDA4</accession>
<dbReference type="Proteomes" id="UP000187735">
    <property type="component" value="Chromosome"/>
</dbReference>
<gene>
    <name evidence="2" type="ORF">Fuma_01636</name>
</gene>
<protein>
    <submittedName>
        <fullName evidence="2">Uncharacterized protein</fullName>
    </submittedName>
</protein>
<keyword evidence="1" id="KW-0472">Membrane</keyword>
<dbReference type="RefSeq" id="WP_077023698.1">
    <property type="nucleotide sequence ID" value="NZ_CP017641.1"/>
</dbReference>
<evidence type="ECO:0000256" key="1">
    <source>
        <dbReference type="SAM" id="Phobius"/>
    </source>
</evidence>
<dbReference type="KEGG" id="fmr:Fuma_01636"/>
<sequence>MNGYKVAGAILLHLAPLGFLFGMGAAFDRTSFFTDKVELVWMFSFAMLVAGVGLLLVKTDDL</sequence>
<evidence type="ECO:0000313" key="3">
    <source>
        <dbReference type="Proteomes" id="UP000187735"/>
    </source>
</evidence>
<reference evidence="2 3" key="1">
    <citation type="journal article" date="2016" name="Front. Microbiol.">
        <title>Fuerstia marisgermanicae gen. nov., sp. nov., an Unusual Member of the Phylum Planctomycetes from the German Wadden Sea.</title>
        <authorList>
            <person name="Kohn T."/>
            <person name="Heuer A."/>
            <person name="Jogler M."/>
            <person name="Vollmers J."/>
            <person name="Boedeker C."/>
            <person name="Bunk B."/>
            <person name="Rast P."/>
            <person name="Borchert D."/>
            <person name="Glockner I."/>
            <person name="Freese H.M."/>
            <person name="Klenk H.P."/>
            <person name="Overmann J."/>
            <person name="Kaster A.K."/>
            <person name="Rohde M."/>
            <person name="Wiegand S."/>
            <person name="Jogler C."/>
        </authorList>
    </citation>
    <scope>NUCLEOTIDE SEQUENCE [LARGE SCALE GENOMIC DNA]</scope>
    <source>
        <strain evidence="2 3">NH11</strain>
    </source>
</reference>